<dbReference type="PANTHER" id="PTHR12728:SF0">
    <property type="entry name" value="RIBOSOME PRODUCTION FACTOR 2 HOMOLOG"/>
    <property type="match status" value="1"/>
</dbReference>
<comment type="similarity">
    <text evidence="2 6">Belongs to the RPF2 family.</text>
</comment>
<comment type="caution">
    <text evidence="9">The sequence shown here is derived from an EMBL/GenBank/DDBJ whole genome shotgun (WGS) entry which is preliminary data.</text>
</comment>
<dbReference type="Proteomes" id="UP000789390">
    <property type="component" value="Unassembled WGS sequence"/>
</dbReference>
<dbReference type="EMBL" id="CAKKLH010000047">
    <property type="protein sequence ID" value="CAH0100974.1"/>
    <property type="molecule type" value="Genomic_DNA"/>
</dbReference>
<gene>
    <name evidence="9" type="ORF">DGAL_LOCUS3269</name>
</gene>
<organism evidence="9 10">
    <name type="scientific">Daphnia galeata</name>
    <dbReference type="NCBI Taxonomy" id="27404"/>
    <lineage>
        <taxon>Eukaryota</taxon>
        <taxon>Metazoa</taxon>
        <taxon>Ecdysozoa</taxon>
        <taxon>Arthropoda</taxon>
        <taxon>Crustacea</taxon>
        <taxon>Branchiopoda</taxon>
        <taxon>Diplostraca</taxon>
        <taxon>Cladocera</taxon>
        <taxon>Anomopoda</taxon>
        <taxon>Daphniidae</taxon>
        <taxon>Daphnia</taxon>
    </lineage>
</organism>
<reference evidence="9" key="1">
    <citation type="submission" date="2021-11" db="EMBL/GenBank/DDBJ databases">
        <authorList>
            <person name="Schell T."/>
        </authorList>
    </citation>
    <scope>NUCLEOTIDE SEQUENCE</scope>
    <source>
        <strain evidence="9">M5</strain>
    </source>
</reference>
<evidence type="ECO:0000313" key="10">
    <source>
        <dbReference type="Proteomes" id="UP000789390"/>
    </source>
</evidence>
<dbReference type="GO" id="GO:0019843">
    <property type="term" value="F:rRNA binding"/>
    <property type="evidence" value="ECO:0007669"/>
    <property type="project" value="UniProtKB-UniRule"/>
</dbReference>
<evidence type="ECO:0000256" key="6">
    <source>
        <dbReference type="RuleBase" id="RU367086"/>
    </source>
</evidence>
<dbReference type="OrthoDB" id="407658at2759"/>
<evidence type="ECO:0000259" key="8">
    <source>
        <dbReference type="Pfam" id="PF04427"/>
    </source>
</evidence>
<name>A0A8J2REB1_9CRUS</name>
<dbReference type="GO" id="GO:0000463">
    <property type="term" value="P:maturation of LSU-rRNA from tricistronic rRNA transcript (SSU-rRNA, 5.8S rRNA, LSU-rRNA)"/>
    <property type="evidence" value="ECO:0007669"/>
    <property type="project" value="TreeGrafter"/>
</dbReference>
<dbReference type="PANTHER" id="PTHR12728">
    <property type="entry name" value="BRIX DOMAIN CONTAINING PROTEIN"/>
    <property type="match status" value="1"/>
</dbReference>
<proteinExistence type="inferred from homology"/>
<evidence type="ECO:0000256" key="3">
    <source>
        <dbReference type="ARBA" id="ARBA00020387"/>
    </source>
</evidence>
<dbReference type="GO" id="GO:0005730">
    <property type="term" value="C:nucleolus"/>
    <property type="evidence" value="ECO:0007669"/>
    <property type="project" value="UniProtKB-SubCell"/>
</dbReference>
<dbReference type="InterPro" id="IPR007109">
    <property type="entry name" value="Brix"/>
</dbReference>
<keyword evidence="10" id="KW-1185">Reference proteome</keyword>
<evidence type="ECO:0000313" key="9">
    <source>
        <dbReference type="EMBL" id="CAH0100974.1"/>
    </source>
</evidence>
<evidence type="ECO:0000256" key="2">
    <source>
        <dbReference type="ARBA" id="ARBA00010782"/>
    </source>
</evidence>
<evidence type="ECO:0000256" key="7">
    <source>
        <dbReference type="SAM" id="MobiDB-lite"/>
    </source>
</evidence>
<dbReference type="GO" id="GO:0000027">
    <property type="term" value="P:ribosomal large subunit assembly"/>
    <property type="evidence" value="ECO:0007669"/>
    <property type="project" value="InterPro"/>
</dbReference>
<keyword evidence="4 6" id="KW-0539">Nucleus</keyword>
<accession>A0A8J2REB1</accession>
<comment type="subcellular location">
    <subcellularLocation>
        <location evidence="1 6">Nucleus</location>
        <location evidence="1 6">Nucleolus</location>
    </subcellularLocation>
</comment>
<sequence>MIQTIDHFIIKIKIHFQWRTRQAVEQVRLAGFEHALSFTAIDGKDFLRSYKILMMIKSGTKTPHIELEEIGPFADLVIRRTKLASADLFKRACRTPNAAKPKKVKNMWKDVFGSKLGRIHMPRQDYRKLQVKRGRALRTEKSPKKASKLSKK</sequence>
<dbReference type="Pfam" id="PF04427">
    <property type="entry name" value="Brix"/>
    <property type="match status" value="1"/>
</dbReference>
<dbReference type="AlphaFoldDB" id="A0A8J2REB1"/>
<feature type="region of interest" description="Disordered" evidence="7">
    <location>
        <begin position="133"/>
        <end position="152"/>
    </location>
</feature>
<dbReference type="InterPro" id="IPR039770">
    <property type="entry name" value="Rpf2"/>
</dbReference>
<protein>
    <recommendedName>
        <fullName evidence="3 6">Ribosome production factor 2 homolog</fullName>
    </recommendedName>
    <alternativeName>
        <fullName evidence="5 6">Ribosome biogenesis protein RPF2 homolog</fullName>
    </alternativeName>
</protein>
<evidence type="ECO:0000256" key="5">
    <source>
        <dbReference type="ARBA" id="ARBA00030889"/>
    </source>
</evidence>
<evidence type="ECO:0000256" key="4">
    <source>
        <dbReference type="ARBA" id="ARBA00023242"/>
    </source>
</evidence>
<feature type="domain" description="Brix" evidence="8">
    <location>
        <begin position="24"/>
        <end position="80"/>
    </location>
</feature>
<evidence type="ECO:0000256" key="1">
    <source>
        <dbReference type="ARBA" id="ARBA00004604"/>
    </source>
</evidence>